<dbReference type="Pfam" id="PF01202">
    <property type="entry name" value="SKI"/>
    <property type="match status" value="1"/>
</dbReference>
<gene>
    <name evidence="11" type="primary">aroK</name>
    <name evidence="12" type="ORF">I5776_20470</name>
</gene>
<dbReference type="EC" id="2.7.1.71" evidence="3 11"/>
<evidence type="ECO:0000256" key="9">
    <source>
        <dbReference type="ARBA" id="ARBA00023141"/>
    </source>
</evidence>
<sequence length="178" mass="20598">MTNKPSSLNNKSIVFIGFMGVGKTTIGEAVAKKLNRDFIDIDQEIEKEFQISTTEIFNIYGEKIFREKEKAYISEYCRCPEKVISVGGGAFLQDEIKNLCLSECIVIYLHLSWEAWKERLDLIIESRPVLKGRTLEETKELFYTRQNIYASHHLKVETDQLTVDEIADRIVDLIQKTQ</sequence>
<keyword evidence="11" id="KW-0460">Magnesium</keyword>
<dbReference type="EMBL" id="CP065425">
    <property type="protein sequence ID" value="QQZ09304.1"/>
    <property type="molecule type" value="Genomic_DNA"/>
</dbReference>
<accession>A0ABX7E223</accession>
<evidence type="ECO:0000313" key="13">
    <source>
        <dbReference type="Proteomes" id="UP000595691"/>
    </source>
</evidence>
<name>A0ABX7E223_9BACI</name>
<feature type="binding site" evidence="11">
    <location>
        <position position="24"/>
    </location>
    <ligand>
        <name>Mg(2+)</name>
        <dbReference type="ChEBI" id="CHEBI:18420"/>
    </ligand>
</feature>
<dbReference type="GO" id="GO:0016301">
    <property type="term" value="F:kinase activity"/>
    <property type="evidence" value="ECO:0007669"/>
    <property type="project" value="UniProtKB-KW"/>
</dbReference>
<evidence type="ECO:0000256" key="2">
    <source>
        <dbReference type="ARBA" id="ARBA00006997"/>
    </source>
</evidence>
<reference evidence="12 13" key="1">
    <citation type="submission" date="2020-11" db="EMBL/GenBank/DDBJ databases">
        <title>Taxonomic evaluation of the Bacillus sporothermodurans group of bacteria based on whole genome sequences.</title>
        <authorList>
            <person name="Fiedler G."/>
            <person name="Herbstmann A.-D."/>
            <person name="Doll E."/>
            <person name="Wenning M."/>
            <person name="Brinks E."/>
            <person name="Kabisch J."/>
            <person name="Breitenwieser F."/>
            <person name="Lappann M."/>
            <person name="Boehnlein C."/>
            <person name="Franz C."/>
        </authorList>
    </citation>
    <scope>NUCLEOTIDE SEQUENCE [LARGE SCALE GENOMIC DNA]</scope>
    <source>
        <strain evidence="12 13">JCM 19841</strain>
    </source>
</reference>
<dbReference type="Proteomes" id="UP000595691">
    <property type="component" value="Chromosome"/>
</dbReference>
<comment type="subunit">
    <text evidence="11">Monomer.</text>
</comment>
<dbReference type="InterPro" id="IPR031322">
    <property type="entry name" value="Shikimate/glucono_kinase"/>
</dbReference>
<evidence type="ECO:0000256" key="10">
    <source>
        <dbReference type="ARBA" id="ARBA00048567"/>
    </source>
</evidence>
<evidence type="ECO:0000256" key="8">
    <source>
        <dbReference type="ARBA" id="ARBA00022840"/>
    </source>
</evidence>
<keyword evidence="11" id="KW-0479">Metal-binding</keyword>
<dbReference type="InterPro" id="IPR000623">
    <property type="entry name" value="Shikimate_kinase/TSH1"/>
</dbReference>
<dbReference type="Gene3D" id="3.40.50.300">
    <property type="entry name" value="P-loop containing nucleotide triphosphate hydrolases"/>
    <property type="match status" value="1"/>
</dbReference>
<dbReference type="PANTHER" id="PTHR21087">
    <property type="entry name" value="SHIKIMATE KINASE"/>
    <property type="match status" value="1"/>
</dbReference>
<feature type="binding site" evidence="11">
    <location>
        <position position="42"/>
    </location>
    <ligand>
        <name>substrate</name>
    </ligand>
</feature>
<comment type="function">
    <text evidence="11">Catalyzes the specific phosphorylation of the 3-hydroxyl group of shikimic acid using ATP as a cosubstrate.</text>
</comment>
<dbReference type="PRINTS" id="PR01100">
    <property type="entry name" value="SHIKIMTKNASE"/>
</dbReference>
<keyword evidence="8 11" id="KW-0067">ATP-binding</keyword>
<feature type="binding site" evidence="11">
    <location>
        <begin position="20"/>
        <end position="25"/>
    </location>
    <ligand>
        <name>ATP</name>
        <dbReference type="ChEBI" id="CHEBI:30616"/>
    </ligand>
</feature>
<dbReference type="InterPro" id="IPR027417">
    <property type="entry name" value="P-loop_NTPase"/>
</dbReference>
<evidence type="ECO:0000256" key="6">
    <source>
        <dbReference type="ARBA" id="ARBA00022741"/>
    </source>
</evidence>
<proteinExistence type="inferred from homology"/>
<evidence type="ECO:0000256" key="5">
    <source>
        <dbReference type="ARBA" id="ARBA00022679"/>
    </source>
</evidence>
<dbReference type="RefSeq" id="WP_202778320.1">
    <property type="nucleotide sequence ID" value="NZ_CP065425.1"/>
</dbReference>
<feature type="binding site" evidence="11">
    <location>
        <position position="145"/>
    </location>
    <ligand>
        <name>substrate</name>
    </ligand>
</feature>
<dbReference type="PANTHER" id="PTHR21087:SF16">
    <property type="entry name" value="SHIKIMATE KINASE 1, CHLOROPLASTIC"/>
    <property type="match status" value="1"/>
</dbReference>
<keyword evidence="4 11" id="KW-0028">Amino-acid biosynthesis</keyword>
<comment type="similarity">
    <text evidence="2 11">Belongs to the shikimate kinase family.</text>
</comment>
<keyword evidence="7 11" id="KW-0418">Kinase</keyword>
<dbReference type="InterPro" id="IPR023000">
    <property type="entry name" value="Shikimate_kinase_CS"/>
</dbReference>
<comment type="cofactor">
    <cofactor evidence="11">
        <name>Mg(2+)</name>
        <dbReference type="ChEBI" id="CHEBI:18420"/>
    </cofactor>
    <text evidence="11">Binds 1 Mg(2+) ion per subunit.</text>
</comment>
<dbReference type="PROSITE" id="PS01128">
    <property type="entry name" value="SHIKIMATE_KINASE"/>
    <property type="match status" value="1"/>
</dbReference>
<comment type="caution">
    <text evidence="11">Lacks conserved residue(s) required for the propagation of feature annotation.</text>
</comment>
<evidence type="ECO:0000313" key="12">
    <source>
        <dbReference type="EMBL" id="QQZ09304.1"/>
    </source>
</evidence>
<evidence type="ECO:0000256" key="7">
    <source>
        <dbReference type="ARBA" id="ARBA00022777"/>
    </source>
</evidence>
<dbReference type="CDD" id="cd00464">
    <property type="entry name" value="SK"/>
    <property type="match status" value="1"/>
</dbReference>
<dbReference type="SUPFAM" id="SSF52540">
    <property type="entry name" value="P-loop containing nucleoside triphosphate hydrolases"/>
    <property type="match status" value="1"/>
</dbReference>
<protein>
    <recommendedName>
        <fullName evidence="3 11">Shikimate kinase</fullName>
        <shortName evidence="11">SK</shortName>
        <ecNumber evidence="3 11">2.7.1.71</ecNumber>
    </recommendedName>
</protein>
<feature type="binding site" evidence="11">
    <location>
        <position position="127"/>
    </location>
    <ligand>
        <name>ATP</name>
        <dbReference type="ChEBI" id="CHEBI:30616"/>
    </ligand>
</feature>
<organism evidence="12 13">
    <name type="scientific">Heyndrickxia vini</name>
    <dbReference type="NCBI Taxonomy" id="1476025"/>
    <lineage>
        <taxon>Bacteria</taxon>
        <taxon>Bacillati</taxon>
        <taxon>Bacillota</taxon>
        <taxon>Bacilli</taxon>
        <taxon>Bacillales</taxon>
        <taxon>Bacillaceae</taxon>
        <taxon>Heyndrickxia</taxon>
    </lineage>
</organism>
<feature type="binding site" evidence="11">
    <location>
        <position position="66"/>
    </location>
    <ligand>
        <name>substrate</name>
    </ligand>
</feature>
<keyword evidence="9 11" id="KW-0057">Aromatic amino acid biosynthesis</keyword>
<keyword evidence="11" id="KW-0963">Cytoplasm</keyword>
<dbReference type="HAMAP" id="MF_00109">
    <property type="entry name" value="Shikimate_kinase"/>
    <property type="match status" value="1"/>
</dbReference>
<evidence type="ECO:0000256" key="4">
    <source>
        <dbReference type="ARBA" id="ARBA00022605"/>
    </source>
</evidence>
<keyword evidence="6 11" id="KW-0547">Nucleotide-binding</keyword>
<keyword evidence="13" id="KW-1185">Reference proteome</keyword>
<comment type="subcellular location">
    <subcellularLocation>
        <location evidence="11">Cytoplasm</location>
    </subcellularLocation>
</comment>
<evidence type="ECO:0000256" key="1">
    <source>
        <dbReference type="ARBA" id="ARBA00004842"/>
    </source>
</evidence>
<evidence type="ECO:0000256" key="11">
    <source>
        <dbReference type="HAMAP-Rule" id="MF_00109"/>
    </source>
</evidence>
<feature type="binding site" evidence="11">
    <location>
        <position position="88"/>
    </location>
    <ligand>
        <name>substrate</name>
    </ligand>
</feature>
<evidence type="ECO:0000256" key="3">
    <source>
        <dbReference type="ARBA" id="ARBA00012154"/>
    </source>
</evidence>
<keyword evidence="5 11" id="KW-0808">Transferase</keyword>
<comment type="catalytic activity">
    <reaction evidence="10 11">
        <text>shikimate + ATP = 3-phosphoshikimate + ADP + H(+)</text>
        <dbReference type="Rhea" id="RHEA:13121"/>
        <dbReference type="ChEBI" id="CHEBI:15378"/>
        <dbReference type="ChEBI" id="CHEBI:30616"/>
        <dbReference type="ChEBI" id="CHEBI:36208"/>
        <dbReference type="ChEBI" id="CHEBI:145989"/>
        <dbReference type="ChEBI" id="CHEBI:456216"/>
        <dbReference type="EC" id="2.7.1.71"/>
    </reaction>
</comment>
<comment type="pathway">
    <text evidence="1 11">Metabolic intermediate biosynthesis; chorismate biosynthesis; chorismate from D-erythrose 4-phosphate and phosphoenolpyruvate: step 5/7.</text>
</comment>